<reference evidence="1" key="1">
    <citation type="submission" date="2021-02" db="EMBL/GenBank/DDBJ databases">
        <authorList>
            <person name="Nowell W R."/>
        </authorList>
    </citation>
    <scope>NUCLEOTIDE SEQUENCE</scope>
</reference>
<dbReference type="AlphaFoldDB" id="A0A819K1K9"/>
<dbReference type="InterPro" id="IPR013783">
    <property type="entry name" value="Ig-like_fold"/>
</dbReference>
<dbReference type="Proteomes" id="UP000663836">
    <property type="component" value="Unassembled WGS sequence"/>
</dbReference>
<dbReference type="SUPFAM" id="SSF49265">
    <property type="entry name" value="Fibronectin type III"/>
    <property type="match status" value="1"/>
</dbReference>
<proteinExistence type="predicted"/>
<accession>A0A819K1K9</accession>
<sequence length="125" mass="14713">MQTIDRSISPIVIRHTQTYRPCKDDNGSELIGYFVEKCDTSRYVWQCIEYNDPHIFTHTDVGFTEVVVHHFYVYAENCVEILPTLTTFDPIIEKSSYTHPDIPEGSLLTKFFHQIQLNINDNRHY</sequence>
<dbReference type="EMBL" id="CAJOBD010003267">
    <property type="protein sequence ID" value="CAF3938400.1"/>
    <property type="molecule type" value="Genomic_DNA"/>
</dbReference>
<gene>
    <name evidence="1" type="ORF">JBS370_LOCUS22855</name>
</gene>
<dbReference type="InterPro" id="IPR036116">
    <property type="entry name" value="FN3_sf"/>
</dbReference>
<dbReference type="Gene3D" id="2.60.40.10">
    <property type="entry name" value="Immunoglobulins"/>
    <property type="match status" value="1"/>
</dbReference>
<comment type="caution">
    <text evidence="1">The sequence shown here is derived from an EMBL/GenBank/DDBJ whole genome shotgun (WGS) entry which is preliminary data.</text>
</comment>
<organism evidence="1 2">
    <name type="scientific">Rotaria sordida</name>
    <dbReference type="NCBI Taxonomy" id="392033"/>
    <lineage>
        <taxon>Eukaryota</taxon>
        <taxon>Metazoa</taxon>
        <taxon>Spiralia</taxon>
        <taxon>Gnathifera</taxon>
        <taxon>Rotifera</taxon>
        <taxon>Eurotatoria</taxon>
        <taxon>Bdelloidea</taxon>
        <taxon>Philodinida</taxon>
        <taxon>Philodinidae</taxon>
        <taxon>Rotaria</taxon>
    </lineage>
</organism>
<protein>
    <submittedName>
        <fullName evidence="1">Uncharacterized protein</fullName>
    </submittedName>
</protein>
<evidence type="ECO:0000313" key="2">
    <source>
        <dbReference type="Proteomes" id="UP000663836"/>
    </source>
</evidence>
<evidence type="ECO:0000313" key="1">
    <source>
        <dbReference type="EMBL" id="CAF3938400.1"/>
    </source>
</evidence>
<name>A0A819K1K9_9BILA</name>